<reference evidence="2" key="1">
    <citation type="submission" date="2023-06" db="EMBL/GenBank/DDBJ databases">
        <title>Genomic analysis of the entomopathogenic nematode Steinernema hermaphroditum.</title>
        <authorList>
            <person name="Schwarz E.M."/>
            <person name="Heppert J.K."/>
            <person name="Baniya A."/>
            <person name="Schwartz H.T."/>
            <person name="Tan C.-H."/>
            <person name="Antoshechkin I."/>
            <person name="Sternberg P.W."/>
            <person name="Goodrich-Blair H."/>
            <person name="Dillman A.R."/>
        </authorList>
    </citation>
    <scope>NUCLEOTIDE SEQUENCE</scope>
    <source>
        <strain evidence="2">PS9179</strain>
        <tissue evidence="2">Whole animal</tissue>
    </source>
</reference>
<keyword evidence="3" id="KW-1185">Reference proteome</keyword>
<feature type="coiled-coil region" evidence="1">
    <location>
        <begin position="76"/>
        <end position="108"/>
    </location>
</feature>
<evidence type="ECO:0000313" key="2">
    <source>
        <dbReference type="EMBL" id="KAK0413503.1"/>
    </source>
</evidence>
<evidence type="ECO:0000313" key="3">
    <source>
        <dbReference type="Proteomes" id="UP001175271"/>
    </source>
</evidence>
<name>A0AA39HYW9_9BILA</name>
<proteinExistence type="predicted"/>
<dbReference type="AlphaFoldDB" id="A0AA39HYW9"/>
<accession>A0AA39HYW9</accession>
<protein>
    <submittedName>
        <fullName evidence="2">Uncharacterized protein</fullName>
    </submittedName>
</protein>
<organism evidence="2 3">
    <name type="scientific">Steinernema hermaphroditum</name>
    <dbReference type="NCBI Taxonomy" id="289476"/>
    <lineage>
        <taxon>Eukaryota</taxon>
        <taxon>Metazoa</taxon>
        <taxon>Ecdysozoa</taxon>
        <taxon>Nematoda</taxon>
        <taxon>Chromadorea</taxon>
        <taxon>Rhabditida</taxon>
        <taxon>Tylenchina</taxon>
        <taxon>Panagrolaimomorpha</taxon>
        <taxon>Strongyloidoidea</taxon>
        <taxon>Steinernematidae</taxon>
        <taxon>Steinernema</taxon>
    </lineage>
</organism>
<dbReference type="Proteomes" id="UP001175271">
    <property type="component" value="Unassembled WGS sequence"/>
</dbReference>
<evidence type="ECO:0000256" key="1">
    <source>
        <dbReference type="SAM" id="Coils"/>
    </source>
</evidence>
<gene>
    <name evidence="2" type="ORF">QR680_006844</name>
</gene>
<dbReference type="EMBL" id="JAUCMV010000003">
    <property type="protein sequence ID" value="KAK0413503.1"/>
    <property type="molecule type" value="Genomic_DNA"/>
</dbReference>
<sequence length="215" mass="24377">MARRPLPSSSQVLNPRSVAECYLTAGHCLLKMSTIAAHLQGADGVHPDDLRRLAAAVKTLSRDLDNVAKTQQARVMKMIEKDRSLIEQKEEEKEAELAKKNLSTLQTLLASINNDEVTIEDERNEVELIQHPQMLEMKTTEDDGNMPHFPFFGIDHNSWAMQPDASGFFESPAFHVECGPSEHEAEKEKPEVENDKERYISDFEMFVRDVAKQDL</sequence>
<comment type="caution">
    <text evidence="2">The sequence shown here is derived from an EMBL/GenBank/DDBJ whole genome shotgun (WGS) entry which is preliminary data.</text>
</comment>
<keyword evidence="1" id="KW-0175">Coiled coil</keyword>